<gene>
    <name evidence="2" type="ORF">EEDITHA_LOCUS20100</name>
</gene>
<evidence type="ECO:0000256" key="1">
    <source>
        <dbReference type="SAM" id="MobiDB-lite"/>
    </source>
</evidence>
<feature type="compositionally biased region" description="Basic residues" evidence="1">
    <location>
        <begin position="84"/>
        <end position="96"/>
    </location>
</feature>
<dbReference type="Proteomes" id="UP001153954">
    <property type="component" value="Unassembled WGS sequence"/>
</dbReference>
<sequence length="122" mass="13385">MAPRETPKATPKVQREIIKTTKSKASPIASIKKAISSAKTPMKSRQVNNTTLQCRPRTSTVPKMSTPNPKEKKASQLPGSVSKSAKKASWKRRPKPAHSGVPVPEKMKKLLEKQLQDADCSL</sequence>
<dbReference type="EMBL" id="CAKOGL010000028">
    <property type="protein sequence ID" value="CAH2105901.1"/>
    <property type="molecule type" value="Genomic_DNA"/>
</dbReference>
<comment type="caution">
    <text evidence="2">The sequence shown here is derived from an EMBL/GenBank/DDBJ whole genome shotgun (WGS) entry which is preliminary data.</text>
</comment>
<evidence type="ECO:0000313" key="3">
    <source>
        <dbReference type="Proteomes" id="UP001153954"/>
    </source>
</evidence>
<reference evidence="2" key="1">
    <citation type="submission" date="2022-03" db="EMBL/GenBank/DDBJ databases">
        <authorList>
            <person name="Tunstrom K."/>
        </authorList>
    </citation>
    <scope>NUCLEOTIDE SEQUENCE</scope>
</reference>
<feature type="region of interest" description="Disordered" evidence="1">
    <location>
        <begin position="36"/>
        <end position="122"/>
    </location>
</feature>
<keyword evidence="3" id="KW-1185">Reference proteome</keyword>
<dbReference type="AlphaFoldDB" id="A0AAU9V6V4"/>
<accession>A0AAU9V6V4</accession>
<feature type="compositionally biased region" description="Polar residues" evidence="1">
    <location>
        <begin position="43"/>
        <end position="68"/>
    </location>
</feature>
<organism evidence="2 3">
    <name type="scientific">Euphydryas editha</name>
    <name type="common">Edith's checkerspot</name>
    <dbReference type="NCBI Taxonomy" id="104508"/>
    <lineage>
        <taxon>Eukaryota</taxon>
        <taxon>Metazoa</taxon>
        <taxon>Ecdysozoa</taxon>
        <taxon>Arthropoda</taxon>
        <taxon>Hexapoda</taxon>
        <taxon>Insecta</taxon>
        <taxon>Pterygota</taxon>
        <taxon>Neoptera</taxon>
        <taxon>Endopterygota</taxon>
        <taxon>Lepidoptera</taxon>
        <taxon>Glossata</taxon>
        <taxon>Ditrysia</taxon>
        <taxon>Papilionoidea</taxon>
        <taxon>Nymphalidae</taxon>
        <taxon>Nymphalinae</taxon>
        <taxon>Euphydryas</taxon>
    </lineage>
</organism>
<feature type="compositionally biased region" description="Basic and acidic residues" evidence="1">
    <location>
        <begin position="105"/>
        <end position="116"/>
    </location>
</feature>
<name>A0AAU9V6V4_EUPED</name>
<proteinExistence type="predicted"/>
<protein>
    <submittedName>
        <fullName evidence="2">Uncharacterized protein</fullName>
    </submittedName>
</protein>
<evidence type="ECO:0000313" key="2">
    <source>
        <dbReference type="EMBL" id="CAH2105901.1"/>
    </source>
</evidence>